<proteinExistence type="predicted"/>
<dbReference type="AlphaFoldDB" id="A0A6S6U861"/>
<gene>
    <name evidence="1" type="ORF">HELGO_WM53688</name>
</gene>
<accession>A0A6S6U861</accession>
<reference evidence="1" key="1">
    <citation type="submission" date="2020-01" db="EMBL/GenBank/DDBJ databases">
        <authorList>
            <person name="Meier V. D."/>
            <person name="Meier V D."/>
        </authorList>
    </citation>
    <scope>NUCLEOTIDE SEQUENCE</scope>
    <source>
        <strain evidence="1">HLG_WM_MAG_10</strain>
    </source>
</reference>
<organism evidence="1">
    <name type="scientific">uncultured Aureispira sp</name>
    <dbReference type="NCBI Taxonomy" id="1331704"/>
    <lineage>
        <taxon>Bacteria</taxon>
        <taxon>Pseudomonadati</taxon>
        <taxon>Bacteroidota</taxon>
        <taxon>Saprospiria</taxon>
        <taxon>Saprospirales</taxon>
        <taxon>Saprospiraceae</taxon>
        <taxon>Aureispira</taxon>
        <taxon>environmental samples</taxon>
    </lineage>
</organism>
<dbReference type="EMBL" id="CACVAQ010000414">
    <property type="protein sequence ID" value="CAA6827868.1"/>
    <property type="molecule type" value="Genomic_DNA"/>
</dbReference>
<sequence>MTKPKFTYQYTNKNDYVNNISRSDFVSYQEIKY</sequence>
<name>A0A6S6U861_9BACT</name>
<evidence type="ECO:0000313" key="1">
    <source>
        <dbReference type="EMBL" id="CAA6827868.1"/>
    </source>
</evidence>
<protein>
    <submittedName>
        <fullName evidence="1">Uncharacterized protein</fullName>
    </submittedName>
</protein>